<comment type="caution">
    <text evidence="2">The sequence shown here is derived from an EMBL/GenBank/DDBJ whole genome shotgun (WGS) entry which is preliminary data.</text>
</comment>
<dbReference type="PATRIC" id="fig|1279009.4.peg.1976"/>
<evidence type="ECO:0000259" key="1">
    <source>
        <dbReference type="Pfam" id="PF16261"/>
    </source>
</evidence>
<protein>
    <recommendedName>
        <fullName evidence="1">Conserved hypothetical protein CHP03032 domain-containing protein</fullName>
    </recommendedName>
</protein>
<dbReference type="AlphaFoldDB" id="M7NMA0"/>
<dbReference type="Proteomes" id="UP000011910">
    <property type="component" value="Unassembled WGS sequence"/>
</dbReference>
<dbReference type="STRING" id="1279009.ADICEAN_01948"/>
<dbReference type="InterPro" id="IPR017481">
    <property type="entry name" value="CHP03032"/>
</dbReference>
<gene>
    <name evidence="2" type="ORF">ADICEAN_01948</name>
</gene>
<keyword evidence="3" id="KW-1185">Reference proteome</keyword>
<name>M7NMA0_9BACT</name>
<dbReference type="Pfam" id="PF16261">
    <property type="entry name" value="DUF4915"/>
    <property type="match status" value="1"/>
</dbReference>
<dbReference type="SUPFAM" id="SSF63825">
    <property type="entry name" value="YWTD domain"/>
    <property type="match status" value="1"/>
</dbReference>
<dbReference type="EMBL" id="AODQ01000041">
    <property type="protein sequence ID" value="EMR02910.1"/>
    <property type="molecule type" value="Genomic_DNA"/>
</dbReference>
<dbReference type="OrthoDB" id="238183at2"/>
<organism evidence="2 3">
    <name type="scientific">Cesiribacter andamanensis AMV16</name>
    <dbReference type="NCBI Taxonomy" id="1279009"/>
    <lineage>
        <taxon>Bacteria</taxon>
        <taxon>Pseudomonadati</taxon>
        <taxon>Bacteroidota</taxon>
        <taxon>Cytophagia</taxon>
        <taxon>Cytophagales</taxon>
        <taxon>Cesiribacteraceae</taxon>
        <taxon>Cesiribacter</taxon>
    </lineage>
</organism>
<dbReference type="NCBIfam" id="TIGR03032">
    <property type="entry name" value="TIGR03032 family protein"/>
    <property type="match status" value="1"/>
</dbReference>
<evidence type="ECO:0000313" key="3">
    <source>
        <dbReference type="Proteomes" id="UP000011910"/>
    </source>
</evidence>
<reference evidence="2 3" key="1">
    <citation type="journal article" date="2013" name="Genome Announc.">
        <title>Draft Genome Sequence of Cesiribacter andamanensis Strain AMV16T, Isolated from a Soil Sample from a Mud Volcano in the Andaman Islands, India.</title>
        <authorList>
            <person name="Shivaji S."/>
            <person name="Ara S."/>
            <person name="Begum Z."/>
            <person name="Srinivas T.N."/>
            <person name="Singh A."/>
            <person name="Kumar Pinnaka A."/>
        </authorList>
    </citation>
    <scope>NUCLEOTIDE SEQUENCE [LARGE SCALE GENOMIC DNA]</scope>
    <source>
        <strain evidence="2 3">AMV16</strain>
    </source>
</reference>
<feature type="domain" description="Conserved hypothetical protein CHP03032" evidence="1">
    <location>
        <begin position="19"/>
        <end position="333"/>
    </location>
</feature>
<sequence length="362" mass="39704">MPDSIAKPAAPFSYTYSANLPELLLRLKCSLVISTYQSGKVIIFSAKDANSLVQLPRTFDKPMGMALSGHRLAIANRQEVIVTANASGLAPHYPDKPHTYDALYIPRATYYTGEVDIHDLKWVGDKLLAVNTAFSCLSVIDEDYSFRPVWKPPFISALKPEDRCHLNGLALANGKPAYVTALGSGDSPQSWRTDMLKGGILMGVDSSELILDRLPVPHSPRVVNGRLLLLLSATGELVEVDKAKGSYEVITRFRGFVRGMEQFGDYLFIGLSRLRPGSTLFTEAPIAKSANHCGIAIVHLPTGKQVAELVYTATVEELYDVGVLPGQLRPNILNTNKNYHTLAVVTPQEVFWRQPETPANPS</sequence>
<evidence type="ECO:0000313" key="2">
    <source>
        <dbReference type="EMBL" id="EMR02910.1"/>
    </source>
</evidence>
<dbReference type="eggNOG" id="COG0457">
    <property type="taxonomic scope" value="Bacteria"/>
</dbReference>
<accession>M7NMA0</accession>
<dbReference type="RefSeq" id="WP_009195344.1">
    <property type="nucleotide sequence ID" value="NZ_AODQ01000041.1"/>
</dbReference>
<proteinExistence type="predicted"/>